<dbReference type="InterPro" id="IPR036265">
    <property type="entry name" value="HIT-like_sf"/>
</dbReference>
<evidence type="ECO:0000259" key="11">
    <source>
        <dbReference type="PROSITE" id="PS51084"/>
    </source>
</evidence>
<dbReference type="GO" id="GO:1990165">
    <property type="term" value="F:single-strand break-containing DNA binding"/>
    <property type="evidence" value="ECO:0007669"/>
    <property type="project" value="TreeGrafter"/>
</dbReference>
<protein>
    <submittedName>
        <fullName evidence="12">HIT-like protein</fullName>
    </submittedName>
</protein>
<dbReference type="PANTHER" id="PTHR12486">
    <property type="entry name" value="APRATAXIN-RELATED"/>
    <property type="match status" value="1"/>
</dbReference>
<dbReference type="Pfam" id="PF11969">
    <property type="entry name" value="DcpS_C"/>
    <property type="match status" value="1"/>
</dbReference>
<evidence type="ECO:0000256" key="9">
    <source>
        <dbReference type="ARBA" id="ARBA00023242"/>
    </source>
</evidence>
<evidence type="ECO:0000256" key="1">
    <source>
        <dbReference type="ARBA" id="ARBA00004123"/>
    </source>
</evidence>
<keyword evidence="7" id="KW-0238">DNA-binding</keyword>
<evidence type="ECO:0000313" key="12">
    <source>
        <dbReference type="EMBL" id="ORX86767.1"/>
    </source>
</evidence>
<evidence type="ECO:0000256" key="10">
    <source>
        <dbReference type="PROSITE-ProRule" id="PRU00464"/>
    </source>
</evidence>
<comment type="caution">
    <text evidence="12">The sequence shown here is derived from an EMBL/GenBank/DDBJ whole genome shotgun (WGS) entry which is preliminary data.</text>
</comment>
<evidence type="ECO:0000256" key="8">
    <source>
        <dbReference type="ARBA" id="ARBA00023204"/>
    </source>
</evidence>
<gene>
    <name evidence="12" type="ORF">BCR32DRAFT_324836</name>
</gene>
<feature type="domain" description="HIT" evidence="11">
    <location>
        <begin position="130"/>
        <end position="237"/>
    </location>
</feature>
<dbReference type="GO" id="GO:0033699">
    <property type="term" value="F:DNA 5'-adenosine monophosphate hydrolase activity"/>
    <property type="evidence" value="ECO:0007669"/>
    <property type="project" value="TreeGrafter"/>
</dbReference>
<dbReference type="GO" id="GO:0008270">
    <property type="term" value="F:zinc ion binding"/>
    <property type="evidence" value="ECO:0007669"/>
    <property type="project" value="UniProtKB-KW"/>
</dbReference>
<evidence type="ECO:0000256" key="3">
    <source>
        <dbReference type="ARBA" id="ARBA00022763"/>
    </source>
</evidence>
<dbReference type="Proteomes" id="UP000193944">
    <property type="component" value="Unassembled WGS sequence"/>
</dbReference>
<sequence length="307" mass="36072">MSCTDFSQKIQKLIGTDSIEKVKEQNKSATPNTCYFIDIPKNSKLYSLNKVKKIILINTPNMNPQRPNQVEEDKALIELKNSFNNVFKEFINIVNNNKFLNYFKKPNSIETNTNKKIESKTGNTSWSDGLLLYVRHPEQYKSSIYKSFDKFIVIYDKYPKAKYHLLIIPKENIKNIYHLNKSHIPLIKEMINLSKEIVNELNSKNEKYEFQIGFHAIPSMNQIHMHVISTDFISPYLKTKKHWNSFTSEFFLKPSFIIKQLEENDRVNIDKSHFEIVLKKALICHKCKQELKNMPTLKAHLNTHISN</sequence>
<evidence type="ECO:0000256" key="7">
    <source>
        <dbReference type="ARBA" id="ARBA00023125"/>
    </source>
</evidence>
<keyword evidence="13" id="KW-1185">Reference proteome</keyword>
<dbReference type="InterPro" id="IPR032566">
    <property type="entry name" value="Znf-C2HE"/>
</dbReference>
<proteinExistence type="predicted"/>
<dbReference type="EMBL" id="MCFG01000017">
    <property type="protein sequence ID" value="ORX86767.1"/>
    <property type="molecule type" value="Genomic_DNA"/>
</dbReference>
<name>A0A1Y1XLY9_9FUNG</name>
<dbReference type="OrthoDB" id="3512845at2759"/>
<evidence type="ECO:0000313" key="13">
    <source>
        <dbReference type="Proteomes" id="UP000193944"/>
    </source>
</evidence>
<evidence type="ECO:0000256" key="4">
    <source>
        <dbReference type="ARBA" id="ARBA00022771"/>
    </source>
</evidence>
<dbReference type="Pfam" id="PF16278">
    <property type="entry name" value="zf-C2HE"/>
    <property type="match status" value="1"/>
</dbReference>
<reference evidence="12 13" key="1">
    <citation type="submission" date="2016-08" db="EMBL/GenBank/DDBJ databases">
        <title>A Parts List for Fungal Cellulosomes Revealed by Comparative Genomics.</title>
        <authorList>
            <consortium name="DOE Joint Genome Institute"/>
            <person name="Haitjema C.H."/>
            <person name="Gilmore S.P."/>
            <person name="Henske J.K."/>
            <person name="Solomon K.V."/>
            <person name="De Groot R."/>
            <person name="Kuo A."/>
            <person name="Mondo S.J."/>
            <person name="Salamov A.A."/>
            <person name="Labutti K."/>
            <person name="Zhao Z."/>
            <person name="Chiniquy J."/>
            <person name="Barry K."/>
            <person name="Brewer H.M."/>
            <person name="Purvine S.O."/>
            <person name="Wright A.T."/>
            <person name="Boxma B."/>
            <person name="Van Alen T."/>
            <person name="Hackstein J.H."/>
            <person name="Baker S.E."/>
            <person name="Grigoriev I.V."/>
            <person name="O'Malley M.A."/>
        </authorList>
    </citation>
    <scope>NUCLEOTIDE SEQUENCE [LARGE SCALE GENOMIC DNA]</scope>
    <source>
        <strain evidence="12 13">S4</strain>
    </source>
</reference>
<dbReference type="GO" id="GO:0003697">
    <property type="term" value="F:single-stranded DNA binding"/>
    <property type="evidence" value="ECO:0007669"/>
    <property type="project" value="TreeGrafter"/>
</dbReference>
<dbReference type="GO" id="GO:0000012">
    <property type="term" value="P:single strand break repair"/>
    <property type="evidence" value="ECO:0007669"/>
    <property type="project" value="TreeGrafter"/>
</dbReference>
<comment type="caution">
    <text evidence="10">Lacks conserved residue(s) required for the propagation of feature annotation.</text>
</comment>
<keyword evidence="9" id="KW-0539">Nucleus</keyword>
<dbReference type="AlphaFoldDB" id="A0A1Y1XLY9"/>
<keyword evidence="4" id="KW-0863">Zinc-finger</keyword>
<keyword evidence="2" id="KW-0479">Metal-binding</keyword>
<dbReference type="FunFam" id="3.30.428.10:FF:000004">
    <property type="entry name" value="aprataxin isoform X2"/>
    <property type="match status" value="1"/>
</dbReference>
<dbReference type="InterPro" id="IPR013087">
    <property type="entry name" value="Znf_C2H2_type"/>
</dbReference>
<dbReference type="PROSITE" id="PS51084">
    <property type="entry name" value="HIT_2"/>
    <property type="match status" value="1"/>
</dbReference>
<dbReference type="Gene3D" id="3.30.428.10">
    <property type="entry name" value="HIT-like"/>
    <property type="match status" value="1"/>
</dbReference>
<dbReference type="PANTHER" id="PTHR12486:SF4">
    <property type="entry name" value="APRATAXIN"/>
    <property type="match status" value="1"/>
</dbReference>
<comment type="subcellular location">
    <subcellularLocation>
        <location evidence="1">Nucleus</location>
    </subcellularLocation>
</comment>
<accession>A0A1Y1XLY9</accession>
<dbReference type="PROSITE" id="PS00892">
    <property type="entry name" value="HIT_1"/>
    <property type="match status" value="1"/>
</dbReference>
<evidence type="ECO:0000256" key="6">
    <source>
        <dbReference type="ARBA" id="ARBA00022833"/>
    </source>
</evidence>
<evidence type="ECO:0000256" key="2">
    <source>
        <dbReference type="ARBA" id="ARBA00022723"/>
    </source>
</evidence>
<keyword evidence="8" id="KW-0234">DNA repair</keyword>
<dbReference type="GO" id="GO:0005634">
    <property type="term" value="C:nucleus"/>
    <property type="evidence" value="ECO:0007669"/>
    <property type="project" value="UniProtKB-SubCell"/>
</dbReference>
<dbReference type="GO" id="GO:0003725">
    <property type="term" value="F:double-stranded RNA binding"/>
    <property type="evidence" value="ECO:0007669"/>
    <property type="project" value="TreeGrafter"/>
</dbReference>
<dbReference type="InterPro" id="IPR011146">
    <property type="entry name" value="HIT-like"/>
</dbReference>
<dbReference type="GO" id="GO:0030983">
    <property type="term" value="F:mismatched DNA binding"/>
    <property type="evidence" value="ECO:0007669"/>
    <property type="project" value="TreeGrafter"/>
</dbReference>
<keyword evidence="6" id="KW-0862">Zinc</keyword>
<dbReference type="InterPro" id="IPR019808">
    <property type="entry name" value="Histidine_triad_CS"/>
</dbReference>
<evidence type="ECO:0000256" key="5">
    <source>
        <dbReference type="ARBA" id="ARBA00022801"/>
    </source>
</evidence>
<keyword evidence="3" id="KW-0227">DNA damage</keyword>
<organism evidence="12 13">
    <name type="scientific">Anaeromyces robustus</name>
    <dbReference type="NCBI Taxonomy" id="1754192"/>
    <lineage>
        <taxon>Eukaryota</taxon>
        <taxon>Fungi</taxon>
        <taxon>Fungi incertae sedis</taxon>
        <taxon>Chytridiomycota</taxon>
        <taxon>Chytridiomycota incertae sedis</taxon>
        <taxon>Neocallimastigomycetes</taxon>
        <taxon>Neocallimastigales</taxon>
        <taxon>Neocallimastigaceae</taxon>
        <taxon>Anaeromyces</taxon>
    </lineage>
</organism>
<reference evidence="12 13" key="2">
    <citation type="submission" date="2016-08" db="EMBL/GenBank/DDBJ databases">
        <title>Pervasive Adenine N6-methylation of Active Genes in Fungi.</title>
        <authorList>
            <consortium name="DOE Joint Genome Institute"/>
            <person name="Mondo S.J."/>
            <person name="Dannebaum R.O."/>
            <person name="Kuo R.C."/>
            <person name="Labutti K."/>
            <person name="Haridas S."/>
            <person name="Kuo A."/>
            <person name="Salamov A."/>
            <person name="Ahrendt S.R."/>
            <person name="Lipzen A."/>
            <person name="Sullivan W."/>
            <person name="Andreopoulos W.B."/>
            <person name="Clum A."/>
            <person name="Lindquist E."/>
            <person name="Daum C."/>
            <person name="Ramamoorthy G.K."/>
            <person name="Gryganskyi A."/>
            <person name="Culley D."/>
            <person name="Magnuson J.K."/>
            <person name="James T.Y."/>
            <person name="O'Malley M.A."/>
            <person name="Stajich J.E."/>
            <person name="Spatafora J.W."/>
            <person name="Visel A."/>
            <person name="Grigoriev I.V."/>
        </authorList>
    </citation>
    <scope>NUCLEOTIDE SEQUENCE [LARGE SCALE GENOMIC DNA]</scope>
    <source>
        <strain evidence="12 13">S4</strain>
    </source>
</reference>
<dbReference type="STRING" id="1754192.A0A1Y1XLY9"/>
<dbReference type="SUPFAM" id="SSF54197">
    <property type="entry name" value="HIT-like"/>
    <property type="match status" value="1"/>
</dbReference>
<dbReference type="PROSITE" id="PS00028">
    <property type="entry name" value="ZINC_FINGER_C2H2_1"/>
    <property type="match status" value="1"/>
</dbReference>
<keyword evidence="5" id="KW-0378">Hydrolase</keyword>